<name>A0ABX2EDB2_9BURK</name>
<evidence type="ECO:0000256" key="7">
    <source>
        <dbReference type="ARBA" id="ARBA00022692"/>
    </source>
</evidence>
<dbReference type="Pfam" id="PF01203">
    <property type="entry name" value="T2SSN"/>
    <property type="match status" value="1"/>
</dbReference>
<keyword evidence="4" id="KW-0813">Transport</keyword>
<dbReference type="InterPro" id="IPR022792">
    <property type="entry name" value="T2SS_protein-GspN"/>
</dbReference>
<reference evidence="11 12" key="1">
    <citation type="submission" date="2020-05" db="EMBL/GenBank/DDBJ databases">
        <title>Aquincola sp. isolate from soil.</title>
        <authorList>
            <person name="Han J."/>
            <person name="Kim D.-U."/>
        </authorList>
    </citation>
    <scope>NUCLEOTIDE SEQUENCE [LARGE SCALE GENOMIC DNA]</scope>
    <source>
        <strain evidence="11 12">S2</strain>
    </source>
</reference>
<dbReference type="EMBL" id="JABRWJ010000002">
    <property type="protein sequence ID" value="NRF66582.1"/>
    <property type="molecule type" value="Genomic_DNA"/>
</dbReference>
<organism evidence="11 12">
    <name type="scientific">Pseudaquabacterium terrae</name>
    <dbReference type="NCBI Taxonomy" id="2732868"/>
    <lineage>
        <taxon>Bacteria</taxon>
        <taxon>Pseudomonadati</taxon>
        <taxon>Pseudomonadota</taxon>
        <taxon>Betaproteobacteria</taxon>
        <taxon>Burkholderiales</taxon>
        <taxon>Sphaerotilaceae</taxon>
        <taxon>Pseudaquabacterium</taxon>
    </lineage>
</organism>
<comment type="similarity">
    <text evidence="2">Belongs to the GSP N family.</text>
</comment>
<keyword evidence="12" id="KW-1185">Reference proteome</keyword>
<evidence type="ECO:0000313" key="11">
    <source>
        <dbReference type="EMBL" id="NRF66582.1"/>
    </source>
</evidence>
<keyword evidence="7" id="KW-0812">Transmembrane</keyword>
<keyword evidence="5" id="KW-1003">Cell membrane</keyword>
<evidence type="ECO:0000256" key="9">
    <source>
        <dbReference type="ARBA" id="ARBA00023136"/>
    </source>
</evidence>
<evidence type="ECO:0000256" key="3">
    <source>
        <dbReference type="ARBA" id="ARBA00021563"/>
    </source>
</evidence>
<gene>
    <name evidence="11" type="primary">gspN</name>
    <name evidence="11" type="ORF">HLB44_06270</name>
</gene>
<evidence type="ECO:0000256" key="1">
    <source>
        <dbReference type="ARBA" id="ARBA00004533"/>
    </source>
</evidence>
<protein>
    <recommendedName>
        <fullName evidence="3">Type II secretion system protein N</fullName>
    </recommendedName>
    <alternativeName>
        <fullName evidence="10">General secretion pathway protein N</fullName>
    </alternativeName>
</protein>
<keyword evidence="9" id="KW-0472">Membrane</keyword>
<evidence type="ECO:0000313" key="12">
    <source>
        <dbReference type="Proteomes" id="UP000737171"/>
    </source>
</evidence>
<evidence type="ECO:0000256" key="6">
    <source>
        <dbReference type="ARBA" id="ARBA00022519"/>
    </source>
</evidence>
<sequence>MQHAARRAALWGVACGLLLGLLLFAPAGWLATALHRASGERLLLADARGSIWSGDAVLVLGGGPGSRDASALPGRLHWKLRPHWRGLVLRARQGCCLQDELRVELRPAWGGFTLVLPPRPGGIGRWPARWLAGLGTPWNTLQLGGTLQLTSPGFTLQMVEGRPRFDGALELQLQGASSTLVPVDPLGSYRLQLRGDAAGGNAPTLTLQTLDGALQLAGSGQWTGARLRFRGDARAAPGQEAALANLLNIIGKRQGALSVISIG</sequence>
<accession>A0ABX2EDB2</accession>
<evidence type="ECO:0000256" key="8">
    <source>
        <dbReference type="ARBA" id="ARBA00022927"/>
    </source>
</evidence>
<evidence type="ECO:0000256" key="4">
    <source>
        <dbReference type="ARBA" id="ARBA00022448"/>
    </source>
</evidence>
<comment type="caution">
    <text evidence="11">The sequence shown here is derived from an EMBL/GenBank/DDBJ whole genome shotgun (WGS) entry which is preliminary data.</text>
</comment>
<keyword evidence="6" id="KW-0997">Cell inner membrane</keyword>
<keyword evidence="8" id="KW-0653">Protein transport</keyword>
<evidence type="ECO:0000256" key="2">
    <source>
        <dbReference type="ARBA" id="ARBA00007208"/>
    </source>
</evidence>
<dbReference type="Proteomes" id="UP000737171">
    <property type="component" value="Unassembled WGS sequence"/>
</dbReference>
<evidence type="ECO:0000256" key="10">
    <source>
        <dbReference type="ARBA" id="ARBA00030772"/>
    </source>
</evidence>
<evidence type="ECO:0000256" key="5">
    <source>
        <dbReference type="ARBA" id="ARBA00022475"/>
    </source>
</evidence>
<proteinExistence type="inferred from homology"/>
<comment type="subcellular location">
    <subcellularLocation>
        <location evidence="1">Cell inner membrane</location>
    </subcellularLocation>
</comment>